<keyword evidence="3" id="KW-0472">Membrane</keyword>
<accession>A0A9W6H6K3</accession>
<dbReference type="Gene3D" id="1.20.120.1760">
    <property type="match status" value="1"/>
</dbReference>
<dbReference type="RefSeq" id="WP_271174700.1">
    <property type="nucleotide sequence ID" value="NZ_BSEJ01000022.1"/>
</dbReference>
<keyword evidence="5" id="KW-1185">Reference proteome</keyword>
<dbReference type="InterPro" id="IPR048254">
    <property type="entry name" value="CDP_ALCOHOL_P_TRANSF_CS"/>
</dbReference>
<sequence>MSTQTASARPARALRTSRTALAQAQKSGAGVPAYTRWINRRLARGVAAAAVRIGMTPNAVTLLSAAMSAAGIAVIAAAPPSAGSGVAAAVLLAAGYVLDSADGQVARLSGASSPAGEWLDHVVDAIRSPAIHLGVAVGCFVHRPQDVWLMGVALGFALLTSGQFMSQILAEQLASRHGRSVSEPSGVAKSVALIPTDPGTLCWAFALWGAHAAFAAVYGLLFIANLIHAGISMRRKHRRLR</sequence>
<evidence type="ECO:0000256" key="1">
    <source>
        <dbReference type="ARBA" id="ARBA00022679"/>
    </source>
</evidence>
<dbReference type="Proteomes" id="UP001142462">
    <property type="component" value="Unassembled WGS sequence"/>
</dbReference>
<reference evidence="4" key="2">
    <citation type="submission" date="2023-01" db="EMBL/GenBank/DDBJ databases">
        <authorList>
            <person name="Sun Q."/>
            <person name="Evtushenko L."/>
        </authorList>
    </citation>
    <scope>NUCLEOTIDE SEQUENCE</scope>
    <source>
        <strain evidence="4">VKM Ac-1020</strain>
    </source>
</reference>
<gene>
    <name evidence="4" type="ORF">GCM10017576_31510</name>
</gene>
<dbReference type="PROSITE" id="PS00379">
    <property type="entry name" value="CDP_ALCOHOL_P_TRANSF"/>
    <property type="match status" value="1"/>
</dbReference>
<feature type="transmembrane region" description="Helical" evidence="3">
    <location>
        <begin position="205"/>
        <end position="231"/>
    </location>
</feature>
<keyword evidence="3" id="KW-0812">Transmembrane</keyword>
<comment type="caution">
    <text evidence="4">The sequence shown here is derived from an EMBL/GenBank/DDBJ whole genome shotgun (WGS) entry which is preliminary data.</text>
</comment>
<evidence type="ECO:0000256" key="2">
    <source>
        <dbReference type="RuleBase" id="RU003750"/>
    </source>
</evidence>
<feature type="transmembrane region" description="Helical" evidence="3">
    <location>
        <begin position="147"/>
        <end position="170"/>
    </location>
</feature>
<dbReference type="Pfam" id="PF01066">
    <property type="entry name" value="CDP-OH_P_transf"/>
    <property type="match status" value="1"/>
</dbReference>
<dbReference type="EMBL" id="BSEJ01000022">
    <property type="protein sequence ID" value="GLJ63020.1"/>
    <property type="molecule type" value="Genomic_DNA"/>
</dbReference>
<reference evidence="4" key="1">
    <citation type="journal article" date="2014" name="Int. J. Syst. Evol. Microbiol.">
        <title>Complete genome sequence of Corynebacterium casei LMG S-19264T (=DSM 44701T), isolated from a smear-ripened cheese.</title>
        <authorList>
            <consortium name="US DOE Joint Genome Institute (JGI-PGF)"/>
            <person name="Walter F."/>
            <person name="Albersmeier A."/>
            <person name="Kalinowski J."/>
            <person name="Ruckert C."/>
        </authorList>
    </citation>
    <scope>NUCLEOTIDE SEQUENCE</scope>
    <source>
        <strain evidence="4">VKM Ac-1020</strain>
    </source>
</reference>
<keyword evidence="3" id="KW-1133">Transmembrane helix</keyword>
<organism evidence="4 5">
    <name type="scientific">Microbacterium barkeri</name>
    <dbReference type="NCBI Taxonomy" id="33917"/>
    <lineage>
        <taxon>Bacteria</taxon>
        <taxon>Bacillati</taxon>
        <taxon>Actinomycetota</taxon>
        <taxon>Actinomycetes</taxon>
        <taxon>Micrococcales</taxon>
        <taxon>Microbacteriaceae</taxon>
        <taxon>Microbacterium</taxon>
    </lineage>
</organism>
<dbReference type="GO" id="GO:0016020">
    <property type="term" value="C:membrane"/>
    <property type="evidence" value="ECO:0007669"/>
    <property type="project" value="InterPro"/>
</dbReference>
<evidence type="ECO:0000256" key="3">
    <source>
        <dbReference type="SAM" id="Phobius"/>
    </source>
</evidence>
<dbReference type="GO" id="GO:0008654">
    <property type="term" value="P:phospholipid biosynthetic process"/>
    <property type="evidence" value="ECO:0007669"/>
    <property type="project" value="InterPro"/>
</dbReference>
<comment type="similarity">
    <text evidence="2">Belongs to the CDP-alcohol phosphatidyltransferase class-I family.</text>
</comment>
<dbReference type="InterPro" id="IPR043130">
    <property type="entry name" value="CDP-OH_PTrfase_TM_dom"/>
</dbReference>
<name>A0A9W6H6K3_9MICO</name>
<evidence type="ECO:0000313" key="4">
    <source>
        <dbReference type="EMBL" id="GLJ63020.1"/>
    </source>
</evidence>
<dbReference type="AlphaFoldDB" id="A0A9W6H6K3"/>
<proteinExistence type="inferred from homology"/>
<keyword evidence="1 2" id="KW-0808">Transferase</keyword>
<evidence type="ECO:0000313" key="5">
    <source>
        <dbReference type="Proteomes" id="UP001142462"/>
    </source>
</evidence>
<dbReference type="InterPro" id="IPR000462">
    <property type="entry name" value="CDP-OH_P_trans"/>
</dbReference>
<dbReference type="GO" id="GO:0016780">
    <property type="term" value="F:phosphotransferase activity, for other substituted phosphate groups"/>
    <property type="evidence" value="ECO:0007669"/>
    <property type="project" value="InterPro"/>
</dbReference>
<protein>
    <submittedName>
        <fullName evidence="4">CDP-alcohol phosphatidyltransferase</fullName>
    </submittedName>
</protein>